<name>A0A9P7ARW4_9AGAM</name>
<keyword evidence="1" id="KW-0732">Signal</keyword>
<sequence length="99" mass="10462">MHFSFLRVVAVVAALTRSMSVTAQLCGTVGNACGKSSPEGTVCCGDLLCNPAVSMSRSLCIRNSTPRLTFAPCTSPEVLPRTARNLESPDELGRLSMSQ</sequence>
<evidence type="ECO:0000313" key="3">
    <source>
        <dbReference type="Proteomes" id="UP000719766"/>
    </source>
</evidence>
<comment type="caution">
    <text evidence="2">The sequence shown here is derived from an EMBL/GenBank/DDBJ whole genome shotgun (WGS) entry which is preliminary data.</text>
</comment>
<keyword evidence="3" id="KW-1185">Reference proteome</keyword>
<evidence type="ECO:0000313" key="2">
    <source>
        <dbReference type="EMBL" id="KAG1794415.1"/>
    </source>
</evidence>
<dbReference type="RefSeq" id="XP_041160582.1">
    <property type="nucleotide sequence ID" value="XM_041302916.1"/>
</dbReference>
<protein>
    <recommendedName>
        <fullName evidence="4">Hydrophobin</fullName>
    </recommendedName>
</protein>
<evidence type="ECO:0008006" key="4">
    <source>
        <dbReference type="Google" id="ProtNLM"/>
    </source>
</evidence>
<accession>A0A9P7ARW4</accession>
<gene>
    <name evidence="2" type="ORF">HD556DRAFT_1370223</name>
</gene>
<evidence type="ECO:0000256" key="1">
    <source>
        <dbReference type="SAM" id="SignalP"/>
    </source>
</evidence>
<dbReference type="Proteomes" id="UP000719766">
    <property type="component" value="Unassembled WGS sequence"/>
</dbReference>
<feature type="chain" id="PRO_5040134849" description="Hydrophobin" evidence="1">
    <location>
        <begin position="24"/>
        <end position="99"/>
    </location>
</feature>
<proteinExistence type="predicted"/>
<dbReference type="GeneID" id="64596680"/>
<reference evidence="2" key="1">
    <citation type="journal article" date="2020" name="New Phytol.">
        <title>Comparative genomics reveals dynamic genome evolution in host specialist ectomycorrhizal fungi.</title>
        <authorList>
            <person name="Lofgren L.A."/>
            <person name="Nguyen N.H."/>
            <person name="Vilgalys R."/>
            <person name="Ruytinx J."/>
            <person name="Liao H.L."/>
            <person name="Branco S."/>
            <person name="Kuo A."/>
            <person name="LaButti K."/>
            <person name="Lipzen A."/>
            <person name="Andreopoulos W."/>
            <person name="Pangilinan J."/>
            <person name="Riley R."/>
            <person name="Hundley H."/>
            <person name="Na H."/>
            <person name="Barry K."/>
            <person name="Grigoriev I.V."/>
            <person name="Stajich J.E."/>
            <person name="Kennedy P.G."/>
        </authorList>
    </citation>
    <scope>NUCLEOTIDE SEQUENCE</scope>
    <source>
        <strain evidence="2">S12</strain>
    </source>
</reference>
<dbReference type="EMBL" id="JABBWE010000026">
    <property type="protein sequence ID" value="KAG1794415.1"/>
    <property type="molecule type" value="Genomic_DNA"/>
</dbReference>
<organism evidence="2 3">
    <name type="scientific">Suillus plorans</name>
    <dbReference type="NCBI Taxonomy" id="116603"/>
    <lineage>
        <taxon>Eukaryota</taxon>
        <taxon>Fungi</taxon>
        <taxon>Dikarya</taxon>
        <taxon>Basidiomycota</taxon>
        <taxon>Agaricomycotina</taxon>
        <taxon>Agaricomycetes</taxon>
        <taxon>Agaricomycetidae</taxon>
        <taxon>Boletales</taxon>
        <taxon>Suillineae</taxon>
        <taxon>Suillaceae</taxon>
        <taxon>Suillus</taxon>
    </lineage>
</organism>
<feature type="signal peptide" evidence="1">
    <location>
        <begin position="1"/>
        <end position="23"/>
    </location>
</feature>
<dbReference type="AlphaFoldDB" id="A0A9P7ARW4"/>